<name>A0A8D8QW59_9HEMI</name>
<evidence type="ECO:0000313" key="1">
    <source>
        <dbReference type="EMBL" id="CAG6639535.1"/>
    </source>
</evidence>
<dbReference type="PANTHER" id="PTHR28348">
    <property type="entry name" value="UPF0193 PROTEIN EVG1"/>
    <property type="match status" value="1"/>
</dbReference>
<dbReference type="EMBL" id="HBUF01107700">
    <property type="protein sequence ID" value="CAG6639536.1"/>
    <property type="molecule type" value="Transcribed_RNA"/>
</dbReference>
<dbReference type="EMBL" id="HBUF01107699">
    <property type="protein sequence ID" value="CAG6639535.1"/>
    <property type="molecule type" value="Transcribed_RNA"/>
</dbReference>
<proteinExistence type="predicted"/>
<accession>A0A8D8QW59</accession>
<dbReference type="PANTHER" id="PTHR28348:SF1">
    <property type="entry name" value="UPF0193 PROTEIN EVG1"/>
    <property type="match status" value="1"/>
</dbReference>
<dbReference type="InterPro" id="IPR007914">
    <property type="entry name" value="UPF0193"/>
</dbReference>
<organism evidence="1">
    <name type="scientific">Cacopsylla melanoneura</name>
    <dbReference type="NCBI Taxonomy" id="428564"/>
    <lineage>
        <taxon>Eukaryota</taxon>
        <taxon>Metazoa</taxon>
        <taxon>Ecdysozoa</taxon>
        <taxon>Arthropoda</taxon>
        <taxon>Hexapoda</taxon>
        <taxon>Insecta</taxon>
        <taxon>Pterygota</taxon>
        <taxon>Neoptera</taxon>
        <taxon>Paraneoptera</taxon>
        <taxon>Hemiptera</taxon>
        <taxon>Sternorrhyncha</taxon>
        <taxon>Psylloidea</taxon>
        <taxon>Psyllidae</taxon>
        <taxon>Psyllinae</taxon>
        <taxon>Cacopsylla</taxon>
    </lineage>
</organism>
<dbReference type="AlphaFoldDB" id="A0A8D8QW59"/>
<dbReference type="Pfam" id="PF05250">
    <property type="entry name" value="UPF0193"/>
    <property type="match status" value="1"/>
</dbReference>
<reference evidence="1" key="1">
    <citation type="submission" date="2021-05" db="EMBL/GenBank/DDBJ databases">
        <authorList>
            <person name="Alioto T."/>
            <person name="Alioto T."/>
            <person name="Gomez Garrido J."/>
        </authorList>
    </citation>
    <scope>NUCLEOTIDE SEQUENCE</scope>
</reference>
<protein>
    <submittedName>
        <fullName evidence="1">UPF0193 protein EVG1</fullName>
    </submittedName>
</protein>
<sequence length="249" mass="29044">MFPFLYQNSLNLNSPMDYSDYNTAPRVHVDGGIYTHRVPEVSLESKQFIKELIRESQLAHVHRKFIETIVENGKALPPLRSESQIQTRKTKKPVVYSRGALGKRTEADIRNSGAYDVEPYVSKCPQANVEREKARLQSIMEYGKVFIQPQPLSKPKTSKKKEKDFSIPSLEERFQTVFKEIKERSSFLNEMADMGQAEQYRPKIQAEISERVRELEKMSEEMKNKVTETDQCIEQFRQILPRNENKQIL</sequence>